<proteinExistence type="predicted"/>
<keyword evidence="3" id="KW-0012">Acyltransferase</keyword>
<keyword evidence="3" id="KW-0808">Transferase</keyword>
<feature type="transmembrane region" description="Helical" evidence="1">
    <location>
        <begin position="26"/>
        <end position="46"/>
    </location>
</feature>
<evidence type="ECO:0000259" key="2">
    <source>
        <dbReference type="Pfam" id="PF01757"/>
    </source>
</evidence>
<keyword evidence="1" id="KW-0472">Membrane</keyword>
<comment type="caution">
    <text evidence="3">The sequence shown here is derived from an EMBL/GenBank/DDBJ whole genome shotgun (WGS) entry which is preliminary data.</text>
</comment>
<evidence type="ECO:0000256" key="1">
    <source>
        <dbReference type="SAM" id="Phobius"/>
    </source>
</evidence>
<feature type="transmembrane region" description="Helical" evidence="1">
    <location>
        <begin position="73"/>
        <end position="93"/>
    </location>
</feature>
<protein>
    <submittedName>
        <fullName evidence="3">Acyltransferase family protein</fullName>
        <ecNumber evidence="3">2.3.-.-</ecNumber>
    </submittedName>
</protein>
<dbReference type="EMBL" id="JBHSPB010000001">
    <property type="protein sequence ID" value="MFC5718579.1"/>
    <property type="molecule type" value="Genomic_DNA"/>
</dbReference>
<keyword evidence="1" id="KW-1133">Transmembrane helix</keyword>
<dbReference type="Proteomes" id="UP001596083">
    <property type="component" value="Unassembled WGS sequence"/>
</dbReference>
<feature type="transmembrane region" description="Helical" evidence="1">
    <location>
        <begin position="210"/>
        <end position="232"/>
    </location>
</feature>
<feature type="transmembrane region" description="Helical" evidence="1">
    <location>
        <begin position="239"/>
        <end position="262"/>
    </location>
</feature>
<dbReference type="RefSeq" id="WP_390313547.1">
    <property type="nucleotide sequence ID" value="NZ_JBHSPB010000001.1"/>
</dbReference>
<name>A0ABW0YTI9_9ACTN</name>
<evidence type="ECO:0000313" key="3">
    <source>
        <dbReference type="EMBL" id="MFC5718579.1"/>
    </source>
</evidence>
<dbReference type="InterPro" id="IPR050879">
    <property type="entry name" value="Acyltransferase_3"/>
</dbReference>
<dbReference type="GO" id="GO:0016746">
    <property type="term" value="F:acyltransferase activity"/>
    <property type="evidence" value="ECO:0007669"/>
    <property type="project" value="UniProtKB-KW"/>
</dbReference>
<keyword evidence="1" id="KW-0812">Transmembrane</keyword>
<organism evidence="3 4">
    <name type="scientific">Streptomyces gamaensis</name>
    <dbReference type="NCBI Taxonomy" id="1763542"/>
    <lineage>
        <taxon>Bacteria</taxon>
        <taxon>Bacillati</taxon>
        <taxon>Actinomycetota</taxon>
        <taxon>Actinomycetes</taxon>
        <taxon>Kitasatosporales</taxon>
        <taxon>Streptomycetaceae</taxon>
        <taxon>Streptomyces</taxon>
    </lineage>
</organism>
<keyword evidence="4" id="KW-1185">Reference proteome</keyword>
<dbReference type="PANTHER" id="PTHR23028:SF53">
    <property type="entry name" value="ACYL_TRANSF_3 DOMAIN-CONTAINING PROTEIN"/>
    <property type="match status" value="1"/>
</dbReference>
<dbReference type="EC" id="2.3.-.-" evidence="3"/>
<feature type="transmembrane region" description="Helical" evidence="1">
    <location>
        <begin position="299"/>
        <end position="315"/>
    </location>
</feature>
<dbReference type="PANTHER" id="PTHR23028">
    <property type="entry name" value="ACETYLTRANSFERASE"/>
    <property type="match status" value="1"/>
</dbReference>
<feature type="domain" description="Acyltransferase 3" evidence="2">
    <location>
        <begin position="29"/>
        <end position="352"/>
    </location>
</feature>
<evidence type="ECO:0000313" key="4">
    <source>
        <dbReference type="Proteomes" id="UP001596083"/>
    </source>
</evidence>
<feature type="transmembrane region" description="Helical" evidence="1">
    <location>
        <begin position="114"/>
        <end position="135"/>
    </location>
</feature>
<gene>
    <name evidence="3" type="ORF">ACFP1Z_00080</name>
</gene>
<dbReference type="InterPro" id="IPR002656">
    <property type="entry name" value="Acyl_transf_3_dom"/>
</dbReference>
<accession>A0ABW0YTI9</accession>
<dbReference type="Pfam" id="PF01757">
    <property type="entry name" value="Acyl_transf_3"/>
    <property type="match status" value="1"/>
</dbReference>
<sequence length="382" mass="42824">MTFLTAVRRGVARPTVPEATSKPGRLYLLDGLRLVAALVVVAFHYVGRDNGGTGFTYAWGKPTSEVFPAAQPIAAYGWLGVQLFFIISGFVICRSCWGRTVRQFAISRFLRMYPAYWFGVLLTSSILLLTGVFTWDSPTRSRILANLTMFQSPMGMYNVDGVYWTLWAEMRFYLLFAIVTAFGLTYRRVLAFCGGWLALSLVAPKTDNTLIQMFGMPDASPFFVAGIVMYLMHRFRPTLVLWLLLGATWLLAWDQLPGLMAGMQGYIGHRQSQIAALIIVSVFYAVVLTIALARRTPRLGTWITSAGALTYPLYLLHQEIGWQVIHRLHDTLPPWVLVVLLVSAMLVAAWLVHRLIERPVATALKRWIGRLGLDGGRRAARS</sequence>
<reference evidence="4" key="1">
    <citation type="journal article" date="2019" name="Int. J. Syst. Evol. Microbiol.">
        <title>The Global Catalogue of Microorganisms (GCM) 10K type strain sequencing project: providing services to taxonomists for standard genome sequencing and annotation.</title>
        <authorList>
            <consortium name="The Broad Institute Genomics Platform"/>
            <consortium name="The Broad Institute Genome Sequencing Center for Infectious Disease"/>
            <person name="Wu L."/>
            <person name="Ma J."/>
        </authorList>
    </citation>
    <scope>NUCLEOTIDE SEQUENCE [LARGE SCALE GENOMIC DNA]</scope>
    <source>
        <strain evidence="4">CGMCC 4.7304</strain>
    </source>
</reference>
<feature type="transmembrane region" description="Helical" evidence="1">
    <location>
        <begin position="274"/>
        <end position="292"/>
    </location>
</feature>
<feature type="transmembrane region" description="Helical" evidence="1">
    <location>
        <begin position="335"/>
        <end position="356"/>
    </location>
</feature>